<evidence type="ECO:0000256" key="1">
    <source>
        <dbReference type="ARBA" id="ARBA00022857"/>
    </source>
</evidence>
<name>A0A0E3ZGD1_9BACT</name>
<dbReference type="KEGG" id="pko:PKOR_14455"/>
<dbReference type="CDD" id="cd08252">
    <property type="entry name" value="AL_MDR"/>
    <property type="match status" value="1"/>
</dbReference>
<dbReference type="HOGENOM" id="CLU_026673_3_0_10"/>
<evidence type="ECO:0000259" key="4">
    <source>
        <dbReference type="SMART" id="SM00829"/>
    </source>
</evidence>
<dbReference type="GO" id="GO:0008270">
    <property type="term" value="F:zinc ion binding"/>
    <property type="evidence" value="ECO:0007669"/>
    <property type="project" value="InterPro"/>
</dbReference>
<feature type="domain" description="Enoyl reductase (ER)" evidence="4">
    <location>
        <begin position="14"/>
        <end position="335"/>
    </location>
</feature>
<dbReference type="Gene3D" id="3.40.50.720">
    <property type="entry name" value="NAD(P)-binding Rossmann-like Domain"/>
    <property type="match status" value="1"/>
</dbReference>
<dbReference type="EMBL" id="CP009621">
    <property type="protein sequence ID" value="AKD04074.1"/>
    <property type="molecule type" value="Genomic_DNA"/>
</dbReference>
<dbReference type="NCBIfam" id="TIGR02817">
    <property type="entry name" value="adh_fam_1"/>
    <property type="match status" value="1"/>
</dbReference>
<dbReference type="Pfam" id="PF13602">
    <property type="entry name" value="ADH_zinc_N_2"/>
    <property type="match status" value="1"/>
</dbReference>
<sequence length="337" mass="37598">MKAIGFKTSLPIDEANSYIEFEKEIPTAKGKDILVKVEAISVNPVDYKIRRNSLKDKQQDTPKVIGWDAMGTVEATGDKVTLFKKGDRVFYAGDLTREGSNQEYQLVDERIVGFAPKNLSIEQAAAMPLTSLTAYELFFDHFQLSKEKDAGKTILIIGGAGGVGSVAIQLAKKLLGLTVIATASRDVTIDWCKKMGADHVVNHSNLVSEVKNIGFEQVDYIVDFVDLNQYWEAIVELIKPLGKVGCISDPTEPVKLQQLKRKSVSFYWELMFTRSMYQTEDMIEQHHILNKIAQLLDDGILQPTLNTTLEGLTAENIKEAHRLLESSKTIGKVVVKY</sequence>
<dbReference type="Gene3D" id="3.90.180.10">
    <property type="entry name" value="Medium-chain alcohol dehydrogenases, catalytic domain"/>
    <property type="match status" value="1"/>
</dbReference>
<dbReference type="InterPro" id="IPR014182">
    <property type="entry name" value="ADH_Zn_typ-1"/>
</dbReference>
<proteinExistence type="inferred from homology"/>
<gene>
    <name evidence="5" type="ORF">PKOR_14455</name>
</gene>
<dbReference type="OrthoDB" id="648910at2"/>
<dbReference type="PATRIC" id="fig|400092.3.peg.3157"/>
<keyword evidence="3" id="KW-0862">Zinc</keyword>
<dbReference type="InterPro" id="IPR013154">
    <property type="entry name" value="ADH-like_N"/>
</dbReference>
<dbReference type="PROSITE" id="PS01162">
    <property type="entry name" value="QOR_ZETA_CRYSTAL"/>
    <property type="match status" value="1"/>
</dbReference>
<protein>
    <recommendedName>
        <fullName evidence="3">Zinc-type alcohol dehydrogenase-like protein</fullName>
    </recommendedName>
</protein>
<evidence type="ECO:0000256" key="2">
    <source>
        <dbReference type="ARBA" id="ARBA00023002"/>
    </source>
</evidence>
<dbReference type="SMART" id="SM00829">
    <property type="entry name" value="PKS_ER"/>
    <property type="match status" value="1"/>
</dbReference>
<dbReference type="GO" id="GO:0005829">
    <property type="term" value="C:cytosol"/>
    <property type="evidence" value="ECO:0007669"/>
    <property type="project" value="TreeGrafter"/>
</dbReference>
<comment type="similarity">
    <text evidence="3">Belongs to the zinc-containing alcohol dehydrogenase family. Quinone oxidoreductase subfamily.</text>
</comment>
<dbReference type="PANTHER" id="PTHR48106:SF7">
    <property type="entry name" value="DEHYDROGENASE, ZINC-CONTAINING, PUTATIVE (AFU_ORTHOLOGUE AFUA_5G10220)-RELATED"/>
    <property type="match status" value="1"/>
</dbReference>
<evidence type="ECO:0000256" key="3">
    <source>
        <dbReference type="RuleBase" id="RU364000"/>
    </source>
</evidence>
<dbReference type="AlphaFoldDB" id="A0A0E3ZGD1"/>
<reference evidence="5 6" key="1">
    <citation type="journal article" date="2015" name="Sci. Rep.">
        <title>Unraveling adaptation of Pontibacter korlensis to radiation and infertility in desert through complete genome and comparative transcriptomic analysis.</title>
        <authorList>
            <person name="Dai J."/>
            <person name="Dai W."/>
            <person name="Qiu C."/>
            <person name="Yang Z."/>
            <person name="Zhang Y."/>
            <person name="Zhou M."/>
            <person name="Zhang L."/>
            <person name="Fang C."/>
            <person name="Gao Q."/>
            <person name="Yang Q."/>
            <person name="Li X."/>
            <person name="Wang Z."/>
            <person name="Wang Z."/>
            <person name="Jia Z."/>
            <person name="Chen X."/>
        </authorList>
    </citation>
    <scope>NUCLEOTIDE SEQUENCE [LARGE SCALE GENOMIC DNA]</scope>
    <source>
        <strain evidence="5 6">X14-1T</strain>
    </source>
</reference>
<dbReference type="GO" id="GO:0003960">
    <property type="term" value="F:quinone reductase (NADPH) activity"/>
    <property type="evidence" value="ECO:0007669"/>
    <property type="project" value="TreeGrafter"/>
</dbReference>
<dbReference type="InterPro" id="IPR002364">
    <property type="entry name" value="Quin_OxRdtase/zeta-crystal_CS"/>
</dbReference>
<dbReference type="InterPro" id="IPR036291">
    <property type="entry name" value="NAD(P)-bd_dom_sf"/>
</dbReference>
<keyword evidence="6" id="KW-1185">Reference proteome</keyword>
<keyword evidence="1" id="KW-0521">NADP</keyword>
<dbReference type="PANTHER" id="PTHR48106">
    <property type="entry name" value="QUINONE OXIDOREDUCTASE PIG3-RELATED"/>
    <property type="match status" value="1"/>
</dbReference>
<dbReference type="SUPFAM" id="SSF50129">
    <property type="entry name" value="GroES-like"/>
    <property type="match status" value="1"/>
</dbReference>
<dbReference type="InterPro" id="IPR011032">
    <property type="entry name" value="GroES-like_sf"/>
</dbReference>
<dbReference type="RefSeq" id="WP_046311645.1">
    <property type="nucleotide sequence ID" value="NZ_CBCSCY010000019.1"/>
</dbReference>
<accession>A0A0E3ZGD1</accession>
<organism evidence="5 6">
    <name type="scientific">Pontibacter korlensis</name>
    <dbReference type="NCBI Taxonomy" id="400092"/>
    <lineage>
        <taxon>Bacteria</taxon>
        <taxon>Pseudomonadati</taxon>
        <taxon>Bacteroidota</taxon>
        <taxon>Cytophagia</taxon>
        <taxon>Cytophagales</taxon>
        <taxon>Hymenobacteraceae</taxon>
        <taxon>Pontibacter</taxon>
    </lineage>
</organism>
<evidence type="ECO:0000313" key="5">
    <source>
        <dbReference type="EMBL" id="AKD04074.1"/>
    </source>
</evidence>
<keyword evidence="2 3" id="KW-0560">Oxidoreductase</keyword>
<dbReference type="GO" id="GO:0035925">
    <property type="term" value="F:mRNA 3'-UTR AU-rich region binding"/>
    <property type="evidence" value="ECO:0007669"/>
    <property type="project" value="TreeGrafter"/>
</dbReference>
<dbReference type="InterPro" id="IPR020843">
    <property type="entry name" value="ER"/>
</dbReference>
<dbReference type="SUPFAM" id="SSF51735">
    <property type="entry name" value="NAD(P)-binding Rossmann-fold domains"/>
    <property type="match status" value="1"/>
</dbReference>
<dbReference type="Pfam" id="PF08240">
    <property type="entry name" value="ADH_N"/>
    <property type="match status" value="1"/>
</dbReference>
<keyword evidence="3" id="KW-0479">Metal-binding</keyword>
<evidence type="ECO:0000313" key="6">
    <source>
        <dbReference type="Proteomes" id="UP000033109"/>
    </source>
</evidence>
<dbReference type="GO" id="GO:0070402">
    <property type="term" value="F:NADPH binding"/>
    <property type="evidence" value="ECO:0007669"/>
    <property type="project" value="TreeGrafter"/>
</dbReference>
<dbReference type="Proteomes" id="UP000033109">
    <property type="component" value="Chromosome"/>
</dbReference>